<feature type="domain" description="Ice-binding protein C-terminal" evidence="2">
    <location>
        <begin position="206"/>
        <end position="231"/>
    </location>
</feature>
<evidence type="ECO:0000313" key="4">
    <source>
        <dbReference type="Proteomes" id="UP000574769"/>
    </source>
</evidence>
<protein>
    <recommendedName>
        <fullName evidence="2">Ice-binding protein C-terminal domain-containing protein</fullName>
    </recommendedName>
</protein>
<sequence>MARQNASSNSEVQPNTSSGIRGILMIRLASLAVAATLLTTAAHASTIDFEAQFFDNFGYEKTTFTEGGFRVEIAPTSIFGMFLINDPTRQVGLCGSEGCAANGTTAYYGLNETSISFSQTNGGLFSLSSLDAAQTFLGMGRPLTLTLTGIKANSVVTSTIFVGADAAGTFATFTFADFVNLSSLTITGSQDYPEFALDNVVLNAGAVPEPATWTMMIGGFGMVGGAMRRRRVSTKVSVAS</sequence>
<dbReference type="NCBIfam" id="TIGR02595">
    <property type="entry name" value="PEP_CTERM"/>
    <property type="match status" value="1"/>
</dbReference>
<comment type="caution">
    <text evidence="3">The sequence shown here is derived from an EMBL/GenBank/DDBJ whole genome shotgun (WGS) entry which is preliminary data.</text>
</comment>
<evidence type="ECO:0000256" key="1">
    <source>
        <dbReference type="SAM" id="SignalP"/>
    </source>
</evidence>
<dbReference type="NCBIfam" id="NF038120">
    <property type="entry name" value="PEP_CTERM_QFxxD"/>
    <property type="match status" value="1"/>
</dbReference>
<keyword evidence="4" id="KW-1185">Reference proteome</keyword>
<dbReference type="NCBIfam" id="NF035944">
    <property type="entry name" value="PEPxxWA-CTERM"/>
    <property type="match status" value="1"/>
</dbReference>
<dbReference type="AlphaFoldDB" id="A0A7W7EWH8"/>
<organism evidence="3 4">
    <name type="scientific">Sphingomonas abaci</name>
    <dbReference type="NCBI Taxonomy" id="237611"/>
    <lineage>
        <taxon>Bacteria</taxon>
        <taxon>Pseudomonadati</taxon>
        <taxon>Pseudomonadota</taxon>
        <taxon>Alphaproteobacteria</taxon>
        <taxon>Sphingomonadales</taxon>
        <taxon>Sphingomonadaceae</taxon>
        <taxon>Sphingomonas</taxon>
    </lineage>
</organism>
<evidence type="ECO:0000259" key="2">
    <source>
        <dbReference type="Pfam" id="PF07589"/>
    </source>
</evidence>
<proteinExistence type="predicted"/>
<dbReference type="InterPro" id="IPR013424">
    <property type="entry name" value="Ice-binding_C"/>
</dbReference>
<dbReference type="Proteomes" id="UP000574769">
    <property type="component" value="Unassembled WGS sequence"/>
</dbReference>
<accession>A0A7W7EWH8</accession>
<gene>
    <name evidence="3" type="ORF">GGQ96_000190</name>
</gene>
<feature type="chain" id="PRO_5031465212" description="Ice-binding protein C-terminal domain-containing protein" evidence="1">
    <location>
        <begin position="45"/>
        <end position="240"/>
    </location>
</feature>
<reference evidence="3 4" key="1">
    <citation type="submission" date="2020-08" db="EMBL/GenBank/DDBJ databases">
        <title>Genomic Encyclopedia of Type Strains, Phase IV (KMG-IV): sequencing the most valuable type-strain genomes for metagenomic binning, comparative biology and taxonomic classification.</title>
        <authorList>
            <person name="Goeker M."/>
        </authorList>
    </citation>
    <scope>NUCLEOTIDE SEQUENCE [LARGE SCALE GENOMIC DNA]</scope>
    <source>
        <strain evidence="3 4">DSM 15867</strain>
    </source>
</reference>
<keyword evidence="1" id="KW-0732">Signal</keyword>
<evidence type="ECO:0000313" key="3">
    <source>
        <dbReference type="EMBL" id="MBB4616084.1"/>
    </source>
</evidence>
<dbReference type="RefSeq" id="WP_184110693.1">
    <property type="nucleotide sequence ID" value="NZ_JACHNY010000001.1"/>
</dbReference>
<dbReference type="Pfam" id="PF07589">
    <property type="entry name" value="PEP-CTERM"/>
    <property type="match status" value="1"/>
</dbReference>
<name>A0A7W7EWH8_9SPHN</name>
<dbReference type="EMBL" id="JACHNY010000001">
    <property type="protein sequence ID" value="MBB4616084.1"/>
    <property type="molecule type" value="Genomic_DNA"/>
</dbReference>
<feature type="signal peptide" evidence="1">
    <location>
        <begin position="1"/>
        <end position="44"/>
    </location>
</feature>